<protein>
    <submittedName>
        <fullName evidence="2">Uncharacterized protein</fullName>
    </submittedName>
</protein>
<feature type="compositionally biased region" description="Basic and acidic residues" evidence="1">
    <location>
        <begin position="121"/>
        <end position="135"/>
    </location>
</feature>
<sequence length="154" mass="18192">MFKNAWLLVKRWERKEDSHDEGLDTAEIKIQIWGLPEHYKTTKLGHEENTCERARRDGEEAKEVSKKLGPLLKAEVVGRKINRNNQGEDKEGARDEEAERKKKERLTEKLMEKLAALSITEQKEKHNGEDREQHRSQKKLVITIEEEKHKEKEE</sequence>
<evidence type="ECO:0000313" key="2">
    <source>
        <dbReference type="EMBL" id="MED6160540.1"/>
    </source>
</evidence>
<feature type="compositionally biased region" description="Basic and acidic residues" evidence="1">
    <location>
        <begin position="86"/>
        <end position="112"/>
    </location>
</feature>
<feature type="compositionally biased region" description="Basic and acidic residues" evidence="1">
    <location>
        <begin position="145"/>
        <end position="154"/>
    </location>
</feature>
<name>A0ABU6UJ02_9FABA</name>
<organism evidence="2 3">
    <name type="scientific">Stylosanthes scabra</name>
    <dbReference type="NCBI Taxonomy" id="79078"/>
    <lineage>
        <taxon>Eukaryota</taxon>
        <taxon>Viridiplantae</taxon>
        <taxon>Streptophyta</taxon>
        <taxon>Embryophyta</taxon>
        <taxon>Tracheophyta</taxon>
        <taxon>Spermatophyta</taxon>
        <taxon>Magnoliopsida</taxon>
        <taxon>eudicotyledons</taxon>
        <taxon>Gunneridae</taxon>
        <taxon>Pentapetalae</taxon>
        <taxon>rosids</taxon>
        <taxon>fabids</taxon>
        <taxon>Fabales</taxon>
        <taxon>Fabaceae</taxon>
        <taxon>Papilionoideae</taxon>
        <taxon>50 kb inversion clade</taxon>
        <taxon>dalbergioids sensu lato</taxon>
        <taxon>Dalbergieae</taxon>
        <taxon>Pterocarpus clade</taxon>
        <taxon>Stylosanthes</taxon>
    </lineage>
</organism>
<gene>
    <name evidence="2" type="ORF">PIB30_052313</name>
</gene>
<proteinExistence type="predicted"/>
<accession>A0ABU6UJ02</accession>
<comment type="caution">
    <text evidence="2">The sequence shown here is derived from an EMBL/GenBank/DDBJ whole genome shotgun (WGS) entry which is preliminary data.</text>
</comment>
<dbReference type="EMBL" id="JASCZI010121207">
    <property type="protein sequence ID" value="MED6160540.1"/>
    <property type="molecule type" value="Genomic_DNA"/>
</dbReference>
<evidence type="ECO:0000256" key="1">
    <source>
        <dbReference type="SAM" id="MobiDB-lite"/>
    </source>
</evidence>
<feature type="region of interest" description="Disordered" evidence="1">
    <location>
        <begin position="77"/>
        <end position="154"/>
    </location>
</feature>
<evidence type="ECO:0000313" key="3">
    <source>
        <dbReference type="Proteomes" id="UP001341840"/>
    </source>
</evidence>
<reference evidence="2 3" key="1">
    <citation type="journal article" date="2023" name="Plants (Basel)">
        <title>Bridging the Gap: Combining Genomics and Transcriptomics Approaches to Understand Stylosanthes scabra, an Orphan Legume from the Brazilian Caatinga.</title>
        <authorList>
            <person name="Ferreira-Neto J.R.C."/>
            <person name="da Silva M.D."/>
            <person name="Binneck E."/>
            <person name="de Melo N.F."/>
            <person name="da Silva R.H."/>
            <person name="de Melo A.L.T.M."/>
            <person name="Pandolfi V."/>
            <person name="Bustamante F.O."/>
            <person name="Brasileiro-Vidal A.C."/>
            <person name="Benko-Iseppon A.M."/>
        </authorList>
    </citation>
    <scope>NUCLEOTIDE SEQUENCE [LARGE SCALE GENOMIC DNA]</scope>
    <source>
        <tissue evidence="2">Leaves</tissue>
    </source>
</reference>
<dbReference type="Proteomes" id="UP001341840">
    <property type="component" value="Unassembled WGS sequence"/>
</dbReference>
<keyword evidence="3" id="KW-1185">Reference proteome</keyword>